<organism evidence="1 2">
    <name type="scientific">Emticicia agri</name>
    <dbReference type="NCBI Taxonomy" id="2492393"/>
    <lineage>
        <taxon>Bacteria</taxon>
        <taxon>Pseudomonadati</taxon>
        <taxon>Bacteroidota</taxon>
        <taxon>Cytophagia</taxon>
        <taxon>Cytophagales</taxon>
        <taxon>Leadbetterellaceae</taxon>
        <taxon>Emticicia</taxon>
    </lineage>
</organism>
<name>A0A4Q5LVA6_9BACT</name>
<dbReference type="RefSeq" id="WP_130023235.1">
    <property type="nucleotide sequence ID" value="NZ_SEWF01000040.1"/>
</dbReference>
<accession>A0A4Q5LVA6</accession>
<gene>
    <name evidence="1" type="ORF">EWM59_21075</name>
</gene>
<dbReference type="InterPro" id="IPR036388">
    <property type="entry name" value="WH-like_DNA-bd_sf"/>
</dbReference>
<dbReference type="OrthoDB" id="9805928at2"/>
<dbReference type="Gene3D" id="1.10.10.10">
    <property type="entry name" value="Winged helix-like DNA-binding domain superfamily/Winged helix DNA-binding domain"/>
    <property type="match status" value="1"/>
</dbReference>
<dbReference type="InterPro" id="IPR036390">
    <property type="entry name" value="WH_DNA-bd_sf"/>
</dbReference>
<dbReference type="EMBL" id="SEWF01000040">
    <property type="protein sequence ID" value="RYU93628.1"/>
    <property type="molecule type" value="Genomic_DNA"/>
</dbReference>
<dbReference type="AlphaFoldDB" id="A0A4Q5LVA6"/>
<proteinExistence type="predicted"/>
<evidence type="ECO:0000313" key="1">
    <source>
        <dbReference type="EMBL" id="RYU93628.1"/>
    </source>
</evidence>
<dbReference type="Proteomes" id="UP000293162">
    <property type="component" value="Unassembled WGS sequence"/>
</dbReference>
<evidence type="ECO:0000313" key="2">
    <source>
        <dbReference type="Proteomes" id="UP000293162"/>
    </source>
</evidence>
<keyword evidence="2" id="KW-1185">Reference proteome</keyword>
<dbReference type="InterPro" id="IPR051815">
    <property type="entry name" value="Molybdate_resp_trans_reg"/>
</dbReference>
<sequence length="114" mass="12636">MERNVRISLSHWVFIDDTKFFGPGRVQLLEHIQETGSIVKAAQQMGMSYKKAWDMVVSLNTLGKNPYVITHKGGQHGGGAEITEAGLQVIEAYKKLGQKLKAVAEAEQELLNLI</sequence>
<dbReference type="PANTHER" id="PTHR30432">
    <property type="entry name" value="TRANSCRIPTIONAL REGULATOR MODE"/>
    <property type="match status" value="1"/>
</dbReference>
<dbReference type="SUPFAM" id="SSF46785">
    <property type="entry name" value="Winged helix' DNA-binding domain"/>
    <property type="match status" value="1"/>
</dbReference>
<protein>
    <submittedName>
        <fullName evidence="1">LysR family transcriptional regulator</fullName>
    </submittedName>
</protein>
<comment type="caution">
    <text evidence="1">The sequence shown here is derived from an EMBL/GenBank/DDBJ whole genome shotgun (WGS) entry which is preliminary data.</text>
</comment>
<dbReference type="PANTHER" id="PTHR30432:SF1">
    <property type="entry name" value="DNA-BINDING TRANSCRIPTIONAL DUAL REGULATOR MODE"/>
    <property type="match status" value="1"/>
</dbReference>
<reference evidence="1 2" key="1">
    <citation type="submission" date="2019-02" db="EMBL/GenBank/DDBJ databases">
        <title>Bacterial novel species Emticicia sp. 17J42-9 isolated from soil.</title>
        <authorList>
            <person name="Jung H.-Y."/>
        </authorList>
    </citation>
    <scope>NUCLEOTIDE SEQUENCE [LARGE SCALE GENOMIC DNA]</scope>
    <source>
        <strain evidence="1 2">17J42-9</strain>
    </source>
</reference>